<protein>
    <submittedName>
        <fullName evidence="1">Putative secreted peptide</fullName>
    </submittedName>
</protein>
<evidence type="ECO:0000313" key="1">
    <source>
        <dbReference type="EMBL" id="MBW30305.1"/>
    </source>
</evidence>
<sequence>MLIGLALGRLAVLLVASVVTIAIKVTHKVLRHTLPVRLAGEHVRWTGRLSSRASLLIATIRTIVITVAPIRQRDAHLVFTIEKLRTTRRRRVVPFAAFIILHDRSVRTFAACTTFQHLTIRAETAGGILRSGNAHIRAPIASRTGVRANLYRVTIDFHVHRVDHTFRHQSQHNATVLAGREDGVFLPIVPVHHILQHGHRERMLHVLVLLQHLVQVLAIQIAAGDVVLARIDPVQPLGHIIDGHTVRPSDVRFGEQLAHIRTVHVGA</sequence>
<name>A0A2M3ZP75_9DIPT</name>
<dbReference type="AlphaFoldDB" id="A0A2M3ZP75"/>
<reference evidence="1" key="1">
    <citation type="submission" date="2018-01" db="EMBL/GenBank/DDBJ databases">
        <title>An insight into the sialome of Amazonian anophelines.</title>
        <authorList>
            <person name="Ribeiro J.M."/>
            <person name="Scarpassa V."/>
            <person name="Calvo E."/>
        </authorList>
    </citation>
    <scope>NUCLEOTIDE SEQUENCE</scope>
    <source>
        <tissue evidence="1">Salivary glands</tissue>
    </source>
</reference>
<dbReference type="EMBL" id="GGFM01009554">
    <property type="protein sequence ID" value="MBW30305.1"/>
    <property type="molecule type" value="Transcribed_RNA"/>
</dbReference>
<accession>A0A2M3ZP75</accession>
<organism evidence="1">
    <name type="scientific">Anopheles braziliensis</name>
    <dbReference type="NCBI Taxonomy" id="58242"/>
    <lineage>
        <taxon>Eukaryota</taxon>
        <taxon>Metazoa</taxon>
        <taxon>Ecdysozoa</taxon>
        <taxon>Arthropoda</taxon>
        <taxon>Hexapoda</taxon>
        <taxon>Insecta</taxon>
        <taxon>Pterygota</taxon>
        <taxon>Neoptera</taxon>
        <taxon>Endopterygota</taxon>
        <taxon>Diptera</taxon>
        <taxon>Nematocera</taxon>
        <taxon>Culicoidea</taxon>
        <taxon>Culicidae</taxon>
        <taxon>Anophelinae</taxon>
        <taxon>Anopheles</taxon>
    </lineage>
</organism>
<proteinExistence type="predicted"/>